<reference evidence="1 2" key="1">
    <citation type="journal article" date="2019" name="Int. J. Syst. Evol. Microbiol.">
        <title>The Global Catalogue of Microorganisms (GCM) 10K type strain sequencing project: providing services to taxonomists for standard genome sequencing and annotation.</title>
        <authorList>
            <consortium name="The Broad Institute Genomics Platform"/>
            <consortium name="The Broad Institute Genome Sequencing Center for Infectious Disease"/>
            <person name="Wu L."/>
            <person name="Ma J."/>
        </authorList>
    </citation>
    <scope>NUCLEOTIDE SEQUENCE [LARGE SCALE GENOMIC DNA]</scope>
    <source>
        <strain evidence="1 2">CGMCC 1.12562</strain>
    </source>
</reference>
<evidence type="ECO:0008006" key="3">
    <source>
        <dbReference type="Google" id="ProtNLM"/>
    </source>
</evidence>
<dbReference type="GeneID" id="69118482"/>
<comment type="caution">
    <text evidence="1">The sequence shown here is derived from an EMBL/GenBank/DDBJ whole genome shotgun (WGS) entry which is preliminary data.</text>
</comment>
<evidence type="ECO:0000313" key="2">
    <source>
        <dbReference type="Proteomes" id="UP001595660"/>
    </source>
</evidence>
<dbReference type="EMBL" id="JBHRWN010000002">
    <property type="protein sequence ID" value="MFC3478508.1"/>
    <property type="molecule type" value="Genomic_DNA"/>
</dbReference>
<organism evidence="1 2">
    <name type="scientific">Halobacterium litoreum</name>
    <dbReference type="NCBI Taxonomy" id="2039234"/>
    <lineage>
        <taxon>Archaea</taxon>
        <taxon>Methanobacteriati</taxon>
        <taxon>Methanobacteriota</taxon>
        <taxon>Stenosarchaea group</taxon>
        <taxon>Halobacteria</taxon>
        <taxon>Halobacteriales</taxon>
        <taxon>Halobacteriaceae</taxon>
        <taxon>Halobacterium</taxon>
    </lineage>
</organism>
<sequence length="166" mass="16862">MSPSSHRRGFLAVVGTGLAALTGAAARPSDCATITGSASADCGESLSLDGPESVPPGRSNARFAVTNDGDERVDVRTGHWAVYRREGGWERVAANAASGTVSLAPGEQTAWVLLLGGDGSGSMTTVATTTRYVGPVSLQPGSYAFVVEAERGGSSVTAAARFDVTE</sequence>
<dbReference type="RefSeq" id="WP_232570256.1">
    <property type="nucleotide sequence ID" value="NZ_CP089466.1"/>
</dbReference>
<dbReference type="PROSITE" id="PS51318">
    <property type="entry name" value="TAT"/>
    <property type="match status" value="1"/>
</dbReference>
<proteinExistence type="predicted"/>
<keyword evidence="2" id="KW-1185">Reference proteome</keyword>
<name>A0ABD5NH17_9EURY</name>
<protein>
    <recommendedName>
        <fullName evidence="3">Tat (Twin-arginine translocation) pathway signal sequence</fullName>
    </recommendedName>
</protein>
<accession>A0ABD5NH17</accession>
<evidence type="ECO:0000313" key="1">
    <source>
        <dbReference type="EMBL" id="MFC3478508.1"/>
    </source>
</evidence>
<gene>
    <name evidence="1" type="ORF">ACFOKC_12325</name>
</gene>
<dbReference type="Proteomes" id="UP001595660">
    <property type="component" value="Unassembled WGS sequence"/>
</dbReference>
<dbReference type="InterPro" id="IPR006311">
    <property type="entry name" value="TAT_signal"/>
</dbReference>
<dbReference type="AlphaFoldDB" id="A0ABD5NH17"/>